<evidence type="ECO:0000313" key="1">
    <source>
        <dbReference type="EMBL" id="MFE3848675.1"/>
    </source>
</evidence>
<keyword evidence="2" id="KW-1185">Reference proteome</keyword>
<sequence length="132" mass="15555">MKKTVTKYEKKIGMRLLTGSVYNQEHVFNVQHYCVDELSFNSGECDISGNEYSFVFLDTQKNSVVFFFTDKKLSYKIINSAVYSPYPDYTLYTLENKQGQVEMKVNKQNTKMEFLYLNNHIYLTICHIYSDC</sequence>
<protein>
    <submittedName>
        <fullName evidence="1">Uncharacterized protein</fullName>
    </submittedName>
</protein>
<dbReference type="EMBL" id="JBHZQA010000007">
    <property type="protein sequence ID" value="MFE3848675.1"/>
    <property type="molecule type" value="Genomic_DNA"/>
</dbReference>
<name>A0ABW6HPD1_9FLAO</name>
<proteinExistence type="predicted"/>
<dbReference type="RefSeq" id="WP_379858413.1">
    <property type="nucleotide sequence ID" value="NZ_JBHZQA010000007.1"/>
</dbReference>
<organism evidence="1 2">
    <name type="scientific">Flavobacterium fructosi</name>
    <dbReference type="NCBI Taxonomy" id="3230416"/>
    <lineage>
        <taxon>Bacteria</taxon>
        <taxon>Pseudomonadati</taxon>
        <taxon>Bacteroidota</taxon>
        <taxon>Flavobacteriia</taxon>
        <taxon>Flavobacteriales</taxon>
        <taxon>Flavobacteriaceae</taxon>
        <taxon>Flavobacterium</taxon>
    </lineage>
</organism>
<reference evidence="1 2" key="1">
    <citation type="submission" date="2024-06" db="EMBL/GenBank/DDBJ databases">
        <title>Flavobacterium spp. isolated from glacier.</title>
        <authorList>
            <person name="Han D."/>
        </authorList>
    </citation>
    <scope>NUCLEOTIDE SEQUENCE [LARGE SCALE GENOMIC DNA]</scope>
    <source>
        <strain evidence="1 2">LB3P45</strain>
    </source>
</reference>
<gene>
    <name evidence="1" type="ORF">ACFX5D_11945</name>
</gene>
<evidence type="ECO:0000313" key="2">
    <source>
        <dbReference type="Proteomes" id="UP001600039"/>
    </source>
</evidence>
<dbReference type="Proteomes" id="UP001600039">
    <property type="component" value="Unassembled WGS sequence"/>
</dbReference>
<accession>A0ABW6HPD1</accession>
<comment type="caution">
    <text evidence="1">The sequence shown here is derived from an EMBL/GenBank/DDBJ whole genome shotgun (WGS) entry which is preliminary data.</text>
</comment>